<organism evidence="2 3">
    <name type="scientific">Ovis ammon polii</name>
    <dbReference type="NCBI Taxonomy" id="230172"/>
    <lineage>
        <taxon>Eukaryota</taxon>
        <taxon>Metazoa</taxon>
        <taxon>Chordata</taxon>
        <taxon>Craniata</taxon>
        <taxon>Vertebrata</taxon>
        <taxon>Euteleostomi</taxon>
        <taxon>Mammalia</taxon>
        <taxon>Eutheria</taxon>
        <taxon>Laurasiatheria</taxon>
        <taxon>Artiodactyla</taxon>
        <taxon>Ruminantia</taxon>
        <taxon>Pecora</taxon>
        <taxon>Bovidae</taxon>
        <taxon>Caprinae</taxon>
        <taxon>Ovis</taxon>
    </lineage>
</organism>
<dbReference type="Proteomes" id="UP001214576">
    <property type="component" value="Unassembled WGS sequence"/>
</dbReference>
<evidence type="ECO:0000256" key="1">
    <source>
        <dbReference type="SAM" id="MobiDB-lite"/>
    </source>
</evidence>
<accession>A0AAD4UIY8</accession>
<dbReference type="EMBL" id="JAKZEL010000003">
    <property type="protein sequence ID" value="KAI4545512.1"/>
    <property type="molecule type" value="Genomic_DNA"/>
</dbReference>
<name>A0AAD4UIY8_OVIAM</name>
<gene>
    <name evidence="2" type="ORF">MG293_005778</name>
</gene>
<keyword evidence="3" id="KW-1185">Reference proteome</keyword>
<protein>
    <submittedName>
        <fullName evidence="2">Uncharacterized protein</fullName>
    </submittedName>
</protein>
<feature type="region of interest" description="Disordered" evidence="1">
    <location>
        <begin position="105"/>
        <end position="130"/>
    </location>
</feature>
<comment type="caution">
    <text evidence="2">The sequence shown here is derived from an EMBL/GenBank/DDBJ whole genome shotgun (WGS) entry which is preliminary data.</text>
</comment>
<sequence length="153" mass="16928">MQYLPNDIDLEESGGKQELIYQVLAVGKARCWAYEATVLGALKGPSSLASCCPADRTIFKERTSVYFPDKARKNTSFALREFQVHKGLFWPQFEGQMEQVGVIAGIPPPRSPPPPPSCLTSQRKSGPSDKVVRDAVLNGRCLTSWTLESTRAR</sequence>
<reference evidence="2" key="1">
    <citation type="submission" date="2022-03" db="EMBL/GenBank/DDBJ databases">
        <title>Genomic analyses of argali, domestic sheep and their hybrids provide insights into chromosomal evolution, heterosis and genetic basis of agronomic traits.</title>
        <authorList>
            <person name="Li M."/>
        </authorList>
    </citation>
    <scope>NUCLEOTIDE SEQUENCE</scope>
    <source>
        <strain evidence="2">CAU-MHL-2022a</strain>
        <tissue evidence="2">Skin</tissue>
    </source>
</reference>
<proteinExistence type="predicted"/>
<dbReference type="AlphaFoldDB" id="A0AAD4UIY8"/>
<feature type="compositionally biased region" description="Pro residues" evidence="1">
    <location>
        <begin position="106"/>
        <end position="117"/>
    </location>
</feature>
<evidence type="ECO:0000313" key="2">
    <source>
        <dbReference type="EMBL" id="KAI4545512.1"/>
    </source>
</evidence>
<evidence type="ECO:0000313" key="3">
    <source>
        <dbReference type="Proteomes" id="UP001214576"/>
    </source>
</evidence>